<dbReference type="InterPro" id="IPR000037">
    <property type="entry name" value="SsrA-bd_prot"/>
</dbReference>
<dbReference type="PATRIC" id="fig|1006576.9.peg.345"/>
<evidence type="ECO:0000313" key="4">
    <source>
        <dbReference type="EMBL" id="CEP77677.1"/>
    </source>
</evidence>
<dbReference type="SUPFAM" id="SSF74982">
    <property type="entry name" value="Small protein B (SmpB)"/>
    <property type="match status" value="1"/>
</dbReference>
<dbReference type="NCBIfam" id="NF003843">
    <property type="entry name" value="PRK05422.1"/>
    <property type="match status" value="1"/>
</dbReference>
<dbReference type="PROSITE" id="PS01317">
    <property type="entry name" value="SSRP"/>
    <property type="match status" value="1"/>
</dbReference>
<keyword evidence="2 3" id="KW-0694">RNA-binding</keyword>
<comment type="function">
    <text evidence="3">Required for rescue of stalled ribosomes mediated by trans-translation. Binds to transfer-messenger RNA (tmRNA), required for stable association of tmRNA with ribosomes. tmRNA and SmpB together mimic tRNA shape, replacing the anticodon stem-loop with SmpB. tmRNA is encoded by the ssrA gene; the 2 termini fold to resemble tRNA(Ala) and it encodes a 'tag peptide', a short internal open reading frame. During trans-translation Ala-aminoacylated tmRNA acts like a tRNA, entering the A-site of stalled ribosomes, displacing the stalled mRNA. The ribosome then switches to translate the ORF on the tmRNA; the nascent peptide is terminated with the 'tag peptide' encoded by the tmRNA and targeted for degradation. The ribosome is freed to recommence translation, which seems to be the essential function of trans-translation.</text>
</comment>
<dbReference type="HAMAP" id="MF_00023">
    <property type="entry name" value="SmpB"/>
    <property type="match status" value="1"/>
</dbReference>
<dbReference type="PANTHER" id="PTHR30308:SF2">
    <property type="entry name" value="SSRA-BINDING PROTEIN"/>
    <property type="match status" value="1"/>
</dbReference>
<evidence type="ECO:0000256" key="1">
    <source>
        <dbReference type="ARBA" id="ARBA00022490"/>
    </source>
</evidence>
<name>A0A0C7NP42_DEFTU</name>
<evidence type="ECO:0000313" key="5">
    <source>
        <dbReference type="Proteomes" id="UP000032809"/>
    </source>
</evidence>
<dbReference type="GO" id="GO:0070929">
    <property type="term" value="P:trans-translation"/>
    <property type="evidence" value="ECO:0007669"/>
    <property type="project" value="UniProtKB-UniRule"/>
</dbReference>
<dbReference type="STRING" id="1006576.DTL3_0346"/>
<dbReference type="Gene3D" id="2.40.280.10">
    <property type="match status" value="1"/>
</dbReference>
<dbReference type="GO" id="GO:0070930">
    <property type="term" value="P:trans-translation-dependent protein tagging"/>
    <property type="evidence" value="ECO:0007669"/>
    <property type="project" value="TreeGrafter"/>
</dbReference>
<dbReference type="InterPro" id="IPR023620">
    <property type="entry name" value="SmpB"/>
</dbReference>
<protein>
    <recommendedName>
        <fullName evidence="3">SsrA-binding protein</fullName>
    </recommendedName>
    <alternativeName>
        <fullName evidence="3">Small protein B</fullName>
    </alternativeName>
</protein>
<keyword evidence="1 3" id="KW-0963">Cytoplasm</keyword>
<reference evidence="5" key="1">
    <citation type="submission" date="2014-11" db="EMBL/GenBank/DDBJ databases">
        <authorList>
            <person name="Wibberg D."/>
        </authorList>
    </citation>
    <scope>NUCLEOTIDE SEQUENCE [LARGE SCALE GENOMIC DNA]</scope>
    <source>
        <strain evidence="5">L3</strain>
    </source>
</reference>
<dbReference type="NCBIfam" id="TIGR00086">
    <property type="entry name" value="smpB"/>
    <property type="match status" value="1"/>
</dbReference>
<dbReference type="InterPro" id="IPR020081">
    <property type="entry name" value="SsrA-bd_prot_CS"/>
</dbReference>
<gene>
    <name evidence="3 4" type="primary">smpB</name>
    <name evidence="4" type="ORF">DTL3_0346</name>
</gene>
<dbReference type="GO" id="GO:0005829">
    <property type="term" value="C:cytosol"/>
    <property type="evidence" value="ECO:0007669"/>
    <property type="project" value="TreeGrafter"/>
</dbReference>
<evidence type="ECO:0000256" key="2">
    <source>
        <dbReference type="ARBA" id="ARBA00022884"/>
    </source>
</evidence>
<comment type="similarity">
    <text evidence="3">Belongs to the SmpB family.</text>
</comment>
<sequence>MKVLAKNKKAFHDYEILETFECGIELKGTEVKSAKEGNINLKDAFCKIENGELILYNVHISPYSSATVFNHDPERPRRLLMHKKEIIRLNSKVKKEGLTIIPLEFYVNDKGLIKVKIALARGLKKYDKREKIAERDFERRVKKLEKYENI</sequence>
<organism evidence="4 5">
    <name type="scientific">Defluviitoga tunisiensis</name>
    <dbReference type="NCBI Taxonomy" id="1006576"/>
    <lineage>
        <taxon>Bacteria</taxon>
        <taxon>Thermotogati</taxon>
        <taxon>Thermotogota</taxon>
        <taxon>Thermotogae</taxon>
        <taxon>Petrotogales</taxon>
        <taxon>Petrotogaceae</taxon>
        <taxon>Defluviitoga</taxon>
    </lineage>
</organism>
<proteinExistence type="inferred from homology"/>
<evidence type="ECO:0000256" key="3">
    <source>
        <dbReference type="HAMAP-Rule" id="MF_00023"/>
    </source>
</evidence>
<dbReference type="EMBL" id="LN824141">
    <property type="protein sequence ID" value="CEP77677.1"/>
    <property type="molecule type" value="Genomic_DNA"/>
</dbReference>
<dbReference type="Proteomes" id="UP000032809">
    <property type="component" value="Chromosome I"/>
</dbReference>
<dbReference type="AlphaFoldDB" id="A0A0C7NP42"/>
<accession>A0A0C7NP42</accession>
<dbReference type="KEGG" id="dtn:DTL3_0346"/>
<dbReference type="RefSeq" id="WP_045087263.1">
    <property type="nucleotide sequence ID" value="NZ_LN824141.1"/>
</dbReference>
<comment type="subcellular location">
    <subcellularLocation>
        <location evidence="3">Cytoplasm</location>
    </subcellularLocation>
    <text evidence="3">The tmRNA-SmpB complex associates with stalled 70S ribosomes.</text>
</comment>
<dbReference type="Pfam" id="PF01668">
    <property type="entry name" value="SmpB"/>
    <property type="match status" value="1"/>
</dbReference>
<dbReference type="OrthoDB" id="9805462at2"/>
<dbReference type="GO" id="GO:0003723">
    <property type="term" value="F:RNA binding"/>
    <property type="evidence" value="ECO:0007669"/>
    <property type="project" value="UniProtKB-UniRule"/>
</dbReference>
<dbReference type="CDD" id="cd09294">
    <property type="entry name" value="SmpB"/>
    <property type="match status" value="1"/>
</dbReference>
<dbReference type="HOGENOM" id="CLU_108953_0_0_0"/>
<keyword evidence="5" id="KW-1185">Reference proteome</keyword>
<dbReference type="PANTHER" id="PTHR30308">
    <property type="entry name" value="TMRNA-BINDING COMPONENT OF TRANS-TRANSLATION TAGGING COMPLEX"/>
    <property type="match status" value="1"/>
</dbReference>